<reference evidence="2 3" key="1">
    <citation type="journal article" date="2007" name="Appl. Environ. Microbiol.">
        <title>Genome sequence of the cellulolytic gliding bacterium Cytophaga hutchinsonii.</title>
        <authorList>
            <person name="Xie G."/>
            <person name="Bruce D.C."/>
            <person name="Challacombe J.F."/>
            <person name="Chertkov O."/>
            <person name="Detter J.C."/>
            <person name="Gilna P."/>
            <person name="Han C.S."/>
            <person name="Lucas S."/>
            <person name="Misra M."/>
            <person name="Myers G.L."/>
            <person name="Richardson P."/>
            <person name="Tapia R."/>
            <person name="Thayer N."/>
            <person name="Thompson L.S."/>
            <person name="Brettin T.S."/>
            <person name="Henrissat B."/>
            <person name="Wilson D.B."/>
            <person name="McBride M.J."/>
        </authorList>
    </citation>
    <scope>NUCLEOTIDE SEQUENCE [LARGE SCALE GENOMIC DNA]</scope>
    <source>
        <strain evidence="3">ATCC 33406 / DSM 1761 / CIP 103989 / NBRC 15051 / NCIMB 9469 / D465</strain>
    </source>
</reference>
<dbReference type="GO" id="GO:0003677">
    <property type="term" value="F:DNA binding"/>
    <property type="evidence" value="ECO:0007669"/>
    <property type="project" value="InterPro"/>
</dbReference>
<sequence>MGTEGNPKLLRKLAQRVKELREKANLTQENAFNDTGIHFGRIETGKRDFSVSTLKKICVYLQISMTDFFKGIKE</sequence>
<dbReference type="OrthoDB" id="1446437at2"/>
<feature type="domain" description="HTH cro/C1-type" evidence="1">
    <location>
        <begin position="17"/>
        <end position="68"/>
    </location>
</feature>
<organism evidence="2 3">
    <name type="scientific">Cytophaga hutchinsonii (strain ATCC 33406 / DSM 1761 / CIP 103989 / NBRC 15051 / NCIMB 9469 / D465)</name>
    <dbReference type="NCBI Taxonomy" id="269798"/>
    <lineage>
        <taxon>Bacteria</taxon>
        <taxon>Pseudomonadati</taxon>
        <taxon>Bacteroidota</taxon>
        <taxon>Cytophagia</taxon>
        <taxon>Cytophagales</taxon>
        <taxon>Cytophagaceae</taxon>
        <taxon>Cytophaga</taxon>
    </lineage>
</organism>
<dbReference type="Gene3D" id="1.10.260.40">
    <property type="entry name" value="lambda repressor-like DNA-binding domains"/>
    <property type="match status" value="1"/>
</dbReference>
<dbReference type="SUPFAM" id="SSF47413">
    <property type="entry name" value="lambda repressor-like DNA-binding domains"/>
    <property type="match status" value="1"/>
</dbReference>
<name>A0A6N4SM65_CYTH3</name>
<dbReference type="EMBL" id="CP000383">
    <property type="protein sequence ID" value="ABG57340.1"/>
    <property type="molecule type" value="Genomic_DNA"/>
</dbReference>
<dbReference type="Pfam" id="PF01381">
    <property type="entry name" value="HTH_3"/>
    <property type="match status" value="1"/>
</dbReference>
<dbReference type="KEGG" id="chu:CHU_0046"/>
<dbReference type="RefSeq" id="WP_011583456.1">
    <property type="nucleotide sequence ID" value="NC_008255.1"/>
</dbReference>
<dbReference type="InterPro" id="IPR010982">
    <property type="entry name" value="Lambda_DNA-bd_dom_sf"/>
</dbReference>
<protein>
    <submittedName>
        <fullName evidence="2">Regulatory protein possible transcriptional regulator</fullName>
    </submittedName>
</protein>
<proteinExistence type="predicted"/>
<gene>
    <name evidence="2" type="primary">munIC</name>
    <name evidence="2" type="ordered locus">CHU_0046</name>
</gene>
<dbReference type="AlphaFoldDB" id="A0A6N4SM65"/>
<evidence type="ECO:0000259" key="1">
    <source>
        <dbReference type="PROSITE" id="PS50943"/>
    </source>
</evidence>
<dbReference type="SMART" id="SM00530">
    <property type="entry name" value="HTH_XRE"/>
    <property type="match status" value="1"/>
</dbReference>
<evidence type="ECO:0000313" key="3">
    <source>
        <dbReference type="Proteomes" id="UP000001822"/>
    </source>
</evidence>
<accession>A0A6N4SM65</accession>
<keyword evidence="3" id="KW-1185">Reference proteome</keyword>
<dbReference type="Proteomes" id="UP000001822">
    <property type="component" value="Chromosome"/>
</dbReference>
<dbReference type="InterPro" id="IPR001387">
    <property type="entry name" value="Cro/C1-type_HTH"/>
</dbReference>
<dbReference type="PROSITE" id="PS50943">
    <property type="entry name" value="HTH_CROC1"/>
    <property type="match status" value="1"/>
</dbReference>
<dbReference type="CDD" id="cd00093">
    <property type="entry name" value="HTH_XRE"/>
    <property type="match status" value="1"/>
</dbReference>
<evidence type="ECO:0000313" key="2">
    <source>
        <dbReference type="EMBL" id="ABG57340.1"/>
    </source>
</evidence>